<evidence type="ECO:0000313" key="6">
    <source>
        <dbReference type="EMBL" id="UQT54348.1"/>
    </source>
</evidence>
<dbReference type="PANTHER" id="PTHR43750">
    <property type="entry name" value="UDP-GLUCOSE 6-DEHYDROGENASE TUAD"/>
    <property type="match status" value="1"/>
</dbReference>
<reference evidence="6 7" key="1">
    <citation type="submission" date="2022-05" db="EMBL/GenBank/DDBJ databases">
        <authorList>
            <person name="Zhou X."/>
            <person name="Li K."/>
            <person name="Man Y."/>
        </authorList>
    </citation>
    <scope>NUCLEOTIDE SEQUENCE [LARGE SCALE GENOMIC DNA]</scope>
    <source>
        <strain evidence="6 7">MS405</strain>
    </source>
</reference>
<proteinExistence type="inferred from homology"/>
<dbReference type="InterPro" id="IPR014027">
    <property type="entry name" value="UDP-Glc/GDP-Man_DH_C"/>
</dbReference>
<dbReference type="Pfam" id="PF03721">
    <property type="entry name" value="UDPG_MGDP_dh_N"/>
    <property type="match status" value="1"/>
</dbReference>
<evidence type="ECO:0000256" key="4">
    <source>
        <dbReference type="PIRNR" id="PIRNR000124"/>
    </source>
</evidence>
<accession>A0ABY4PMU6</accession>
<dbReference type="PIRSF" id="PIRSF000124">
    <property type="entry name" value="UDPglc_GDPman_dh"/>
    <property type="match status" value="1"/>
</dbReference>
<dbReference type="InterPro" id="IPR036220">
    <property type="entry name" value="UDP-Glc/GDP-Man_DH_C_sf"/>
</dbReference>
<dbReference type="InterPro" id="IPR028359">
    <property type="entry name" value="UDP_ManNAc/GlcNAc_DH"/>
</dbReference>
<name>A0ABY4PMU6_9ACTN</name>
<dbReference type="InterPro" id="IPR001732">
    <property type="entry name" value="UDP-Glc/GDP-Man_DH_N"/>
</dbReference>
<dbReference type="InterPro" id="IPR014026">
    <property type="entry name" value="UDP-Glc/GDP-Man_DH_dimer"/>
</dbReference>
<dbReference type="InterPro" id="IPR017476">
    <property type="entry name" value="UDP-Glc/GDP-Man"/>
</dbReference>
<organism evidence="6 7">
    <name type="scientific">Streptomyces durmitorensis</name>
    <dbReference type="NCBI Taxonomy" id="319947"/>
    <lineage>
        <taxon>Bacteria</taxon>
        <taxon>Bacillati</taxon>
        <taxon>Actinomycetota</taxon>
        <taxon>Actinomycetes</taxon>
        <taxon>Kitasatosporales</taxon>
        <taxon>Streptomycetaceae</taxon>
        <taxon>Streptomyces</taxon>
    </lineage>
</organism>
<dbReference type="EMBL" id="CP097289">
    <property type="protein sequence ID" value="UQT54348.1"/>
    <property type="molecule type" value="Genomic_DNA"/>
</dbReference>
<feature type="domain" description="UDP-glucose/GDP-mannose dehydrogenase C-terminal" evidence="5">
    <location>
        <begin position="323"/>
        <end position="405"/>
    </location>
</feature>
<evidence type="ECO:0000256" key="1">
    <source>
        <dbReference type="ARBA" id="ARBA00006601"/>
    </source>
</evidence>
<keyword evidence="3" id="KW-0520">NAD</keyword>
<evidence type="ECO:0000256" key="3">
    <source>
        <dbReference type="ARBA" id="ARBA00023027"/>
    </source>
</evidence>
<dbReference type="Pfam" id="PF00984">
    <property type="entry name" value="UDPG_MGDP_dh"/>
    <property type="match status" value="1"/>
</dbReference>
<comment type="similarity">
    <text evidence="1 4">Belongs to the UDP-glucose/GDP-mannose dehydrogenase family.</text>
</comment>
<dbReference type="RefSeq" id="WP_249585844.1">
    <property type="nucleotide sequence ID" value="NZ_BAAAQL010000002.1"/>
</dbReference>
<dbReference type="SMART" id="SM00984">
    <property type="entry name" value="UDPG_MGDP_dh_C"/>
    <property type="match status" value="1"/>
</dbReference>
<dbReference type="InterPro" id="IPR008927">
    <property type="entry name" value="6-PGluconate_DH-like_C_sf"/>
</dbReference>
<dbReference type="Proteomes" id="UP000829992">
    <property type="component" value="Chromosome"/>
</dbReference>
<gene>
    <name evidence="6" type="ORF">M4V62_04195</name>
</gene>
<dbReference type="PIRSF" id="PIRSF500136">
    <property type="entry name" value="UDP_ManNAc_DH"/>
    <property type="match status" value="1"/>
</dbReference>
<evidence type="ECO:0000313" key="7">
    <source>
        <dbReference type="Proteomes" id="UP000829992"/>
    </source>
</evidence>
<evidence type="ECO:0000256" key="2">
    <source>
        <dbReference type="ARBA" id="ARBA00023002"/>
    </source>
</evidence>
<dbReference type="SUPFAM" id="SSF51735">
    <property type="entry name" value="NAD(P)-binding Rossmann-fold domains"/>
    <property type="match status" value="1"/>
</dbReference>
<protein>
    <recommendedName>
        <fullName evidence="5">UDP-glucose/GDP-mannose dehydrogenase C-terminal domain-containing protein</fullName>
    </recommendedName>
</protein>
<dbReference type="Gene3D" id="3.40.50.720">
    <property type="entry name" value="NAD(P)-binding Rossmann-like Domain"/>
    <property type="match status" value="2"/>
</dbReference>
<dbReference type="InterPro" id="IPR036291">
    <property type="entry name" value="NAD(P)-bd_dom_sf"/>
</dbReference>
<dbReference type="SUPFAM" id="SSF48179">
    <property type="entry name" value="6-phosphogluconate dehydrogenase C-terminal domain-like"/>
    <property type="match status" value="1"/>
</dbReference>
<keyword evidence="7" id="KW-1185">Reference proteome</keyword>
<sequence>MSTVGWIGLGKLGVVCALTLAKHGGHRVIGYDPSPRPAQILRGETPPPQEEGIEALLASAELTLASTPSQVVASIDRVVFVAVQTPHSPAYGGEQPMPDEPSDFEYQHLVQAVRDLCRSAALQAKPITIAVISTCLPGTMNRLIRPLLNEWTTLVYNPAFIAMGTTIADYLNPEFVLLGADDPRHVEPVLDIHATVHDRPAQVMGIESAELTKVAYNVVISTKIVVANALMEICHKTGADCDAVTDALAAATDRVVSAKYMRGGMGDGGHCHPRDLIAMSWLAQRLDLSTDVLGYMARAREAQSEWLADLVGQWAEQSGLGVCILGKAYKPGSDLTGGSPALLLAHQLRDRGVDLEHWDPHVDTGGSFAPDQPGVFVIATRHDVFLQYHFQPGSVVIDPHGYMPDQPGVTTIRVGRKT</sequence>
<dbReference type="SUPFAM" id="SSF52413">
    <property type="entry name" value="UDP-glucose/GDP-mannose dehydrogenase C-terminal domain"/>
    <property type="match status" value="1"/>
</dbReference>
<keyword evidence="2" id="KW-0560">Oxidoreductase</keyword>
<evidence type="ECO:0000259" key="5">
    <source>
        <dbReference type="SMART" id="SM00984"/>
    </source>
</evidence>
<dbReference type="PANTHER" id="PTHR43750:SF1">
    <property type="entry name" value="GDP-MANNOSE 6-DEHYDROGENASE"/>
    <property type="match status" value="1"/>
</dbReference>